<keyword evidence="5" id="KW-1185">Reference proteome</keyword>
<feature type="domain" description="PH" evidence="2">
    <location>
        <begin position="289"/>
        <end position="415"/>
    </location>
</feature>
<evidence type="ECO:0000313" key="4">
    <source>
        <dbReference type="EMBL" id="CRG85992.1"/>
    </source>
</evidence>
<feature type="compositionally biased region" description="Polar residues" evidence="1">
    <location>
        <begin position="211"/>
        <end position="226"/>
    </location>
</feature>
<evidence type="ECO:0000259" key="2">
    <source>
        <dbReference type="Pfam" id="PF23074"/>
    </source>
</evidence>
<dbReference type="Proteomes" id="UP000054383">
    <property type="component" value="Unassembled WGS sequence"/>
</dbReference>
<dbReference type="InterPro" id="IPR057081">
    <property type="entry name" value="PH_N"/>
</dbReference>
<dbReference type="EMBL" id="CVMT01000002">
    <property type="protein sequence ID" value="CRG85992.1"/>
    <property type="molecule type" value="Genomic_DNA"/>
</dbReference>
<feature type="region of interest" description="Disordered" evidence="1">
    <location>
        <begin position="175"/>
        <end position="247"/>
    </location>
</feature>
<organism evidence="4 5">
    <name type="scientific">Talaromyces islandicus</name>
    <name type="common">Penicillium islandicum</name>
    <dbReference type="NCBI Taxonomy" id="28573"/>
    <lineage>
        <taxon>Eukaryota</taxon>
        <taxon>Fungi</taxon>
        <taxon>Dikarya</taxon>
        <taxon>Ascomycota</taxon>
        <taxon>Pezizomycotina</taxon>
        <taxon>Eurotiomycetes</taxon>
        <taxon>Eurotiomycetidae</taxon>
        <taxon>Eurotiales</taxon>
        <taxon>Trichocomaceae</taxon>
        <taxon>Talaromyces</taxon>
        <taxon>Talaromyces sect. Islandici</taxon>
    </lineage>
</organism>
<dbReference type="Pfam" id="PF23076">
    <property type="entry name" value="PH_FT_C"/>
    <property type="match status" value="1"/>
</dbReference>
<name>A0A0U1LS69_TALIS</name>
<dbReference type="OrthoDB" id="5345571at2759"/>
<dbReference type="AlphaFoldDB" id="A0A0U1LS69"/>
<evidence type="ECO:0000313" key="5">
    <source>
        <dbReference type="Proteomes" id="UP000054383"/>
    </source>
</evidence>
<accession>A0A0U1LS69</accession>
<evidence type="ECO:0000256" key="1">
    <source>
        <dbReference type="SAM" id="MobiDB-lite"/>
    </source>
</evidence>
<feature type="compositionally biased region" description="Low complexity" evidence="1">
    <location>
        <begin position="234"/>
        <end position="247"/>
    </location>
</feature>
<dbReference type="OMA" id="IPYVGES"/>
<sequence length="529" mass="60560">MDLQVRDITIFAENVAVGLRNFRTCLPEHSAEITNLIADLYAMSATLTGIEGLSRQFSRKYALIKPDLDMVLASLKYTLDDIITSFRKLDKKPRPDDYRHVWHDLDAYFREESNSYNLKRRLTKYRMFLQELEDMMRNKAPDVRFLTELRGTVMSLLSEQDGRLAASMAGLSLGRSDSSASSSLDPGSPAEQRHGPGKRRSYERARPGLRPSSSYFPPMSPTSSQDVPPPWVPEVPSSPTSTSTTTMSNLSSAILNDHWAKDIFAKAVSVTPILASGESSKCHGEEIENAKEWLHDEGFDEVAYLAFDEDSFKLSVSFYVREDDSRARILCKVQKSRRSNKYYCLPLNMLEVRRAGSSLQLCRRRRSGTELVPWVTLRFHTIEKMVTFFCTFIALRSQDMRRQVHNIRDFELDAEREQFGGLIVDDRYLHALRIYQDRISGSIRLQASVHEGELERAPVWTAFITHDINSSVWACRIGKKVYLRDLQRVVLFPDYTPPVTPRGEHVLKFTSDTDARGFIEVIRRFALTD</sequence>
<reference evidence="4 5" key="1">
    <citation type="submission" date="2015-04" db="EMBL/GenBank/DDBJ databases">
        <authorList>
            <person name="Syromyatnikov M.Y."/>
            <person name="Popov V.N."/>
        </authorList>
    </citation>
    <scope>NUCLEOTIDE SEQUENCE [LARGE SCALE GENOMIC DNA]</scope>
    <source>
        <strain evidence="4">WF-38-12</strain>
    </source>
</reference>
<gene>
    <name evidence="4" type="ORF">PISL3812_02995</name>
</gene>
<proteinExistence type="predicted"/>
<feature type="compositionally biased region" description="Low complexity" evidence="1">
    <location>
        <begin position="175"/>
        <end position="190"/>
    </location>
</feature>
<protein>
    <submittedName>
        <fullName evidence="4">Uncharacterized protein</fullName>
    </submittedName>
</protein>
<dbReference type="Pfam" id="PF23074">
    <property type="entry name" value="PH_FT_N"/>
    <property type="match status" value="1"/>
</dbReference>
<dbReference type="InterPro" id="IPR057082">
    <property type="entry name" value="PH_C"/>
</dbReference>
<evidence type="ECO:0000259" key="3">
    <source>
        <dbReference type="Pfam" id="PF23076"/>
    </source>
</evidence>
<feature type="domain" description="PH" evidence="3">
    <location>
        <begin position="417"/>
        <end position="524"/>
    </location>
</feature>